<evidence type="ECO:0000313" key="4">
    <source>
        <dbReference type="EMBL" id="CAB3727980.1"/>
    </source>
</evidence>
<accession>A0A6S7BTG9</accession>
<evidence type="ECO:0000256" key="2">
    <source>
        <dbReference type="SAM" id="MobiDB-lite"/>
    </source>
</evidence>
<dbReference type="Proteomes" id="UP000494269">
    <property type="component" value="Unassembled WGS sequence"/>
</dbReference>
<protein>
    <recommendedName>
        <fullName evidence="3">BD-FAE-like domain-containing protein</fullName>
    </recommendedName>
</protein>
<dbReference type="PANTHER" id="PTHR48081">
    <property type="entry name" value="AB HYDROLASE SUPERFAMILY PROTEIN C4A8.06C"/>
    <property type="match status" value="1"/>
</dbReference>
<feature type="region of interest" description="Disordered" evidence="2">
    <location>
        <begin position="1"/>
        <end position="52"/>
    </location>
</feature>
<dbReference type="Gene3D" id="3.40.50.1820">
    <property type="entry name" value="alpha/beta hydrolase"/>
    <property type="match status" value="1"/>
</dbReference>
<dbReference type="RefSeq" id="WP_254600673.1">
    <property type="nucleotide sequence ID" value="NZ_CADIJQ010000008.1"/>
</dbReference>
<proteinExistence type="predicted"/>
<dbReference type="GO" id="GO:0016787">
    <property type="term" value="F:hydrolase activity"/>
    <property type="evidence" value="ECO:0007669"/>
    <property type="project" value="UniProtKB-KW"/>
</dbReference>
<dbReference type="SUPFAM" id="SSF53474">
    <property type="entry name" value="alpha/beta-Hydrolases"/>
    <property type="match status" value="1"/>
</dbReference>
<keyword evidence="5" id="KW-1185">Reference proteome</keyword>
<feature type="compositionally biased region" description="Acidic residues" evidence="2">
    <location>
        <begin position="15"/>
        <end position="25"/>
    </location>
</feature>
<keyword evidence="1" id="KW-0378">Hydrolase</keyword>
<evidence type="ECO:0000256" key="1">
    <source>
        <dbReference type="ARBA" id="ARBA00022801"/>
    </source>
</evidence>
<feature type="domain" description="BD-FAE-like" evidence="3">
    <location>
        <begin position="119"/>
        <end position="228"/>
    </location>
</feature>
<dbReference type="AlphaFoldDB" id="A0A6S7BTG9"/>
<organism evidence="4 5">
    <name type="scientific">Achromobacter kerstersii</name>
    <dbReference type="NCBI Taxonomy" id="1353890"/>
    <lineage>
        <taxon>Bacteria</taxon>
        <taxon>Pseudomonadati</taxon>
        <taxon>Pseudomonadota</taxon>
        <taxon>Betaproteobacteria</taxon>
        <taxon>Burkholderiales</taxon>
        <taxon>Alcaligenaceae</taxon>
        <taxon>Achromobacter</taxon>
    </lineage>
</organism>
<dbReference type="EMBL" id="CADIJQ010000008">
    <property type="protein sequence ID" value="CAB3727980.1"/>
    <property type="molecule type" value="Genomic_DNA"/>
</dbReference>
<name>A0A6S7BTG9_9BURK</name>
<evidence type="ECO:0000313" key="5">
    <source>
        <dbReference type="Proteomes" id="UP000494269"/>
    </source>
</evidence>
<dbReference type="InterPro" id="IPR050300">
    <property type="entry name" value="GDXG_lipolytic_enzyme"/>
</dbReference>
<gene>
    <name evidence="4" type="ORF">LMG3441_04413</name>
</gene>
<sequence length="355" mass="37511">MWRRAEGFHGKGDEASNEEDSEEASEGVNEGVSEGVNEGVSEEASEGLDNAFNEGSPRFARLGLQCSASPASLPAMRPPCLRHSLLALTLALATALSAPASAAALTDQRYGPDAAQIADVYLPDAPHARAAPILVIVHGGSWKNGDKAAAEVVDNKLAHWLPQGYAIVSVNTRLMPQARPEAQAEDLGRAIAWITQQAPSWQADASNVIVMGHSSGGHLLALLAADDAMRQRTGAPLWRASVILDGAGFDLLDVMPRPHAPFYDEAFGTDPARWAVASPAAQLRGGQPPALFVCSTLRPDPCRRAQRYADLLTAQGGQAELVGVARNHAQINADVGADNDETRAISAFIDARLAR</sequence>
<dbReference type="InterPro" id="IPR029058">
    <property type="entry name" value="AB_hydrolase_fold"/>
</dbReference>
<dbReference type="InterPro" id="IPR049492">
    <property type="entry name" value="BD-FAE-like_dom"/>
</dbReference>
<dbReference type="PANTHER" id="PTHR48081:SF33">
    <property type="entry name" value="KYNURENINE FORMAMIDASE"/>
    <property type="match status" value="1"/>
</dbReference>
<evidence type="ECO:0000259" key="3">
    <source>
        <dbReference type="Pfam" id="PF20434"/>
    </source>
</evidence>
<feature type="compositionally biased region" description="Basic and acidic residues" evidence="2">
    <location>
        <begin position="1"/>
        <end position="14"/>
    </location>
</feature>
<reference evidence="4 5" key="1">
    <citation type="submission" date="2020-04" db="EMBL/GenBank/DDBJ databases">
        <authorList>
            <person name="De Canck E."/>
        </authorList>
    </citation>
    <scope>NUCLEOTIDE SEQUENCE [LARGE SCALE GENOMIC DNA]</scope>
    <source>
        <strain evidence="4 5">LMG 3441</strain>
    </source>
</reference>
<feature type="compositionally biased region" description="Low complexity" evidence="2">
    <location>
        <begin position="26"/>
        <end position="39"/>
    </location>
</feature>
<dbReference type="Pfam" id="PF20434">
    <property type="entry name" value="BD-FAE"/>
    <property type="match status" value="1"/>
</dbReference>